<evidence type="ECO:0000259" key="1">
    <source>
        <dbReference type="PROSITE" id="PS50188"/>
    </source>
</evidence>
<name>A0A8C5TBF8_9PASS</name>
<dbReference type="InterPro" id="IPR043136">
    <property type="entry name" value="B30.2/SPRY_sf"/>
</dbReference>
<reference evidence="2" key="2">
    <citation type="submission" date="2025-09" db="UniProtKB">
        <authorList>
            <consortium name="Ensembl"/>
        </authorList>
    </citation>
    <scope>IDENTIFICATION</scope>
</reference>
<dbReference type="InterPro" id="IPR013320">
    <property type="entry name" value="ConA-like_dom_sf"/>
</dbReference>
<accession>A0A8C5TBF8</accession>
<dbReference type="Ensembl" id="ENSMCST00000005212.1">
    <property type="protein sequence ID" value="ENSMCSP00000005096.1"/>
    <property type="gene ID" value="ENSMCSG00000003702.1"/>
</dbReference>
<feature type="domain" description="B30.2/SPRY" evidence="1">
    <location>
        <begin position="59"/>
        <end position="242"/>
    </location>
</feature>
<evidence type="ECO:0000313" key="2">
    <source>
        <dbReference type="Ensembl" id="ENSMCSP00000005096.1"/>
    </source>
</evidence>
<keyword evidence="3" id="KW-1185">Reference proteome</keyword>
<dbReference type="InterPro" id="IPR003879">
    <property type="entry name" value="Butyrophylin_SPRY"/>
</dbReference>
<sequence length="276" mass="29969">MKLAPKPNSFCCQVLVLFPRPQHPSNAEMEAEGVEPHSPFLGAACCSPSSPAGVPGIWCLQAATASSSSPRKGHCGRGGALRQGAAGACVFLRDSGVIRCVPSNEKRFDSHLIVLAKQGYKTGKHYWEVDAWKRKSWAVGIARESVTRKGPLTLSPQNGFWVIGLADGGDYWAYTDPWTRLSISEGLDEIGIFLDIPGKQVTFYDVCDGETLYIFSIPQGPTVSWGASGLVWLSSERGDCPALLCSAHLCSAMGQPHLECLRQFWTPQDQKDTDLI</sequence>
<organism evidence="2 3">
    <name type="scientific">Malurus cyaneus samueli</name>
    <dbReference type="NCBI Taxonomy" id="2593467"/>
    <lineage>
        <taxon>Eukaryota</taxon>
        <taxon>Metazoa</taxon>
        <taxon>Chordata</taxon>
        <taxon>Craniata</taxon>
        <taxon>Vertebrata</taxon>
        <taxon>Euteleostomi</taxon>
        <taxon>Archelosauria</taxon>
        <taxon>Archosauria</taxon>
        <taxon>Dinosauria</taxon>
        <taxon>Saurischia</taxon>
        <taxon>Theropoda</taxon>
        <taxon>Coelurosauria</taxon>
        <taxon>Aves</taxon>
        <taxon>Neognathae</taxon>
        <taxon>Neoaves</taxon>
        <taxon>Telluraves</taxon>
        <taxon>Australaves</taxon>
        <taxon>Passeriformes</taxon>
        <taxon>Meliphagoidea</taxon>
        <taxon>Maluridae</taxon>
        <taxon>Malurus</taxon>
    </lineage>
</organism>
<evidence type="ECO:0000313" key="3">
    <source>
        <dbReference type="Proteomes" id="UP000694560"/>
    </source>
</evidence>
<dbReference type="AlphaFoldDB" id="A0A8C5TBF8"/>
<dbReference type="InterPro" id="IPR001870">
    <property type="entry name" value="B30.2/SPRY"/>
</dbReference>
<proteinExistence type="predicted"/>
<dbReference type="OrthoDB" id="6105938at2759"/>
<dbReference type="Proteomes" id="UP000694560">
    <property type="component" value="Unplaced"/>
</dbReference>
<dbReference type="SUPFAM" id="SSF49899">
    <property type="entry name" value="Concanavalin A-like lectins/glucanases"/>
    <property type="match status" value="1"/>
</dbReference>
<dbReference type="SMART" id="SM00449">
    <property type="entry name" value="SPRY"/>
    <property type="match status" value="1"/>
</dbReference>
<dbReference type="PRINTS" id="PR01407">
    <property type="entry name" value="BUTYPHLNCDUF"/>
</dbReference>
<dbReference type="PANTHER" id="PTHR24103">
    <property type="entry name" value="E3 UBIQUITIN-PROTEIN LIGASE TRIM"/>
    <property type="match status" value="1"/>
</dbReference>
<dbReference type="InterPro" id="IPR003877">
    <property type="entry name" value="SPRY_dom"/>
</dbReference>
<dbReference type="InterPro" id="IPR050143">
    <property type="entry name" value="TRIM/RBCC"/>
</dbReference>
<dbReference type="Pfam" id="PF00622">
    <property type="entry name" value="SPRY"/>
    <property type="match status" value="1"/>
</dbReference>
<protein>
    <recommendedName>
        <fullName evidence="1">B30.2/SPRY domain-containing protein</fullName>
    </recommendedName>
</protein>
<reference evidence="2" key="1">
    <citation type="submission" date="2025-08" db="UniProtKB">
        <authorList>
            <consortium name="Ensembl"/>
        </authorList>
    </citation>
    <scope>IDENTIFICATION</scope>
</reference>
<dbReference type="Gene3D" id="2.60.120.920">
    <property type="match status" value="1"/>
</dbReference>
<dbReference type="PROSITE" id="PS50188">
    <property type="entry name" value="B302_SPRY"/>
    <property type="match status" value="1"/>
</dbReference>